<keyword evidence="1" id="KW-0862">Zinc</keyword>
<name>A0ABQ9JWY7_9CUCU</name>
<dbReference type="Pfam" id="PF00096">
    <property type="entry name" value="zf-C2H2"/>
    <property type="match status" value="1"/>
</dbReference>
<dbReference type="Proteomes" id="UP001162164">
    <property type="component" value="Unassembled WGS sequence"/>
</dbReference>
<keyword evidence="1" id="KW-0479">Metal-binding</keyword>
<sequence length="125" mass="13973">MKMNQHLQKLIEILLKGGLAVTQKFCLKREHNLTGSPNDESSDSLDESKITPKVKMGGDIQFMGHPVDGPSSLSVWARKERKFQCDLCPSSFKRASHLNRHQLVHTGKGHLLVTSVTKHSPDMTN</sequence>
<dbReference type="PROSITE" id="PS50157">
    <property type="entry name" value="ZINC_FINGER_C2H2_2"/>
    <property type="match status" value="1"/>
</dbReference>
<dbReference type="PROSITE" id="PS00028">
    <property type="entry name" value="ZINC_FINGER_C2H2_1"/>
    <property type="match status" value="1"/>
</dbReference>
<reference evidence="3" key="1">
    <citation type="journal article" date="2023" name="Insect Mol. Biol.">
        <title>Genome sequencing provides insights into the evolution of gene families encoding plant cell wall-degrading enzymes in longhorned beetles.</title>
        <authorList>
            <person name="Shin N.R."/>
            <person name="Okamura Y."/>
            <person name="Kirsch R."/>
            <person name="Pauchet Y."/>
        </authorList>
    </citation>
    <scope>NUCLEOTIDE SEQUENCE</scope>
    <source>
        <strain evidence="3">MMC_N1</strain>
    </source>
</reference>
<gene>
    <name evidence="3" type="ORF">NQ317_005545</name>
</gene>
<evidence type="ECO:0000256" key="1">
    <source>
        <dbReference type="PROSITE-ProRule" id="PRU00042"/>
    </source>
</evidence>
<dbReference type="InterPro" id="IPR013087">
    <property type="entry name" value="Znf_C2H2_type"/>
</dbReference>
<accession>A0ABQ9JWY7</accession>
<dbReference type="InterPro" id="IPR036236">
    <property type="entry name" value="Znf_C2H2_sf"/>
</dbReference>
<proteinExistence type="predicted"/>
<evidence type="ECO:0000259" key="2">
    <source>
        <dbReference type="PROSITE" id="PS50157"/>
    </source>
</evidence>
<feature type="domain" description="C2H2-type" evidence="2">
    <location>
        <begin position="83"/>
        <end position="110"/>
    </location>
</feature>
<protein>
    <recommendedName>
        <fullName evidence="2">C2H2-type domain-containing protein</fullName>
    </recommendedName>
</protein>
<dbReference type="SUPFAM" id="SSF57667">
    <property type="entry name" value="beta-beta-alpha zinc fingers"/>
    <property type="match status" value="1"/>
</dbReference>
<dbReference type="Gene3D" id="3.30.160.60">
    <property type="entry name" value="Classic Zinc Finger"/>
    <property type="match status" value="1"/>
</dbReference>
<comment type="caution">
    <text evidence="3">The sequence shown here is derived from an EMBL/GenBank/DDBJ whole genome shotgun (WGS) entry which is preliminary data.</text>
</comment>
<organism evidence="3 4">
    <name type="scientific">Molorchus minor</name>
    <dbReference type="NCBI Taxonomy" id="1323400"/>
    <lineage>
        <taxon>Eukaryota</taxon>
        <taxon>Metazoa</taxon>
        <taxon>Ecdysozoa</taxon>
        <taxon>Arthropoda</taxon>
        <taxon>Hexapoda</taxon>
        <taxon>Insecta</taxon>
        <taxon>Pterygota</taxon>
        <taxon>Neoptera</taxon>
        <taxon>Endopterygota</taxon>
        <taxon>Coleoptera</taxon>
        <taxon>Polyphaga</taxon>
        <taxon>Cucujiformia</taxon>
        <taxon>Chrysomeloidea</taxon>
        <taxon>Cerambycidae</taxon>
        <taxon>Lamiinae</taxon>
        <taxon>Monochamini</taxon>
        <taxon>Molorchus</taxon>
    </lineage>
</organism>
<dbReference type="EMBL" id="JAPWTJ010000118">
    <property type="protein sequence ID" value="KAJ8982543.1"/>
    <property type="molecule type" value="Genomic_DNA"/>
</dbReference>
<keyword evidence="1" id="KW-0863">Zinc-finger</keyword>
<evidence type="ECO:0000313" key="4">
    <source>
        <dbReference type="Proteomes" id="UP001162164"/>
    </source>
</evidence>
<evidence type="ECO:0000313" key="3">
    <source>
        <dbReference type="EMBL" id="KAJ8982543.1"/>
    </source>
</evidence>
<keyword evidence="4" id="KW-1185">Reference proteome</keyword>
<dbReference type="SMART" id="SM00355">
    <property type="entry name" value="ZnF_C2H2"/>
    <property type="match status" value="1"/>
</dbReference>